<evidence type="ECO:0000256" key="4">
    <source>
        <dbReference type="SAM" id="MobiDB-lite"/>
    </source>
</evidence>
<feature type="DNA-binding region" description="HMG box" evidence="3">
    <location>
        <begin position="63"/>
        <end position="131"/>
    </location>
</feature>
<accession>A0A4Y9Z8B2</accession>
<dbReference type="PANTHER" id="PTHR10270">
    <property type="entry name" value="SOX TRANSCRIPTION FACTOR"/>
    <property type="match status" value="1"/>
</dbReference>
<sequence>MPAVRGKTSTASLPARTRGKASVPRPWSPSDMPSPEDLDIAATTSSPNATSAASRRRKGPDYIPRPPNAFILFRKALFQELKEGSIEHDQRLFSQIISTTWSELSATNKDVWYRRAADMKEEHARKYPNYRFSPVIRTDKPRKRNVKRNGPKDKERCRRLGKLIAEGRGIPELEREAKRIDASMREADQVSQGASELGIPVSKNYSTSIFDATLCESFDASAVSAPQPSTPRLPGPRIGIPTHAEWSPVKKSCFAPPSPTKRSIEALSSCLIFSPEDKSAKVEPPSTPSAPFKSYPSSPSPKETEALFLPSTPSPPSFTSPLPIPAHKLEPMSWSFSSLLADAPGIDTDWSWYPSHPSPFDASSSTAPSTSSTPSAPSPSSSAPVTPPQYHPSPFLPQPAIASQPAHLSPFDQHSPLATAPVFEAPQLNHAQDMYVDALDPLMFSKPSNPWVYGMAKEFEGLGLYETLMDGGVMRGYMG</sequence>
<feature type="compositionally biased region" description="Low complexity" evidence="4">
    <location>
        <begin position="361"/>
        <end position="384"/>
    </location>
</feature>
<dbReference type="EMBL" id="SEKV01000001">
    <property type="protein sequence ID" value="TFY70068.1"/>
    <property type="molecule type" value="Genomic_DNA"/>
</dbReference>
<proteinExistence type="predicted"/>
<dbReference type="GO" id="GO:0030154">
    <property type="term" value="P:cell differentiation"/>
    <property type="evidence" value="ECO:0007669"/>
    <property type="project" value="TreeGrafter"/>
</dbReference>
<dbReference type="SUPFAM" id="SSF47095">
    <property type="entry name" value="HMG-box"/>
    <property type="match status" value="1"/>
</dbReference>
<evidence type="ECO:0000256" key="3">
    <source>
        <dbReference type="PROSITE-ProRule" id="PRU00267"/>
    </source>
</evidence>
<dbReference type="GO" id="GO:0005634">
    <property type="term" value="C:nucleus"/>
    <property type="evidence" value="ECO:0007669"/>
    <property type="project" value="UniProtKB-UniRule"/>
</dbReference>
<dbReference type="CDD" id="cd01389">
    <property type="entry name" value="HMG-box_ROX1-like"/>
    <property type="match status" value="1"/>
</dbReference>
<reference evidence="6 7" key="1">
    <citation type="submission" date="2019-01" db="EMBL/GenBank/DDBJ databases">
        <title>Genome sequencing of the rare red list fungi Fomitopsis rosea.</title>
        <authorList>
            <person name="Buettner E."/>
            <person name="Kellner H."/>
        </authorList>
    </citation>
    <scope>NUCLEOTIDE SEQUENCE [LARGE SCALE GENOMIC DNA]</scope>
    <source>
        <strain evidence="6 7">DSM 105464</strain>
    </source>
</reference>
<feature type="compositionally biased region" description="Low complexity" evidence="4">
    <location>
        <begin position="289"/>
        <end position="311"/>
    </location>
</feature>
<protein>
    <recommendedName>
        <fullName evidence="5">HMG box domain-containing protein</fullName>
    </recommendedName>
</protein>
<evidence type="ECO:0000313" key="7">
    <source>
        <dbReference type="Proteomes" id="UP000298390"/>
    </source>
</evidence>
<dbReference type="InterPro" id="IPR036910">
    <property type="entry name" value="HMG_box_dom_sf"/>
</dbReference>
<dbReference type="Gene3D" id="1.10.30.10">
    <property type="entry name" value="High mobility group box domain"/>
    <property type="match status" value="1"/>
</dbReference>
<comment type="caution">
    <text evidence="6">The sequence shown here is derived from an EMBL/GenBank/DDBJ whole genome shotgun (WGS) entry which is preliminary data.</text>
</comment>
<dbReference type="SMART" id="SM00398">
    <property type="entry name" value="HMG"/>
    <property type="match status" value="1"/>
</dbReference>
<dbReference type="InterPro" id="IPR009071">
    <property type="entry name" value="HMG_box_dom"/>
</dbReference>
<dbReference type="AlphaFoldDB" id="A0A4Y9Z8B2"/>
<feature type="compositionally biased region" description="Pro residues" evidence="4">
    <location>
        <begin position="385"/>
        <end position="397"/>
    </location>
</feature>
<dbReference type="PROSITE" id="PS50118">
    <property type="entry name" value="HMG_BOX_2"/>
    <property type="match status" value="1"/>
</dbReference>
<feature type="region of interest" description="Disordered" evidence="4">
    <location>
        <begin position="278"/>
        <end position="316"/>
    </location>
</feature>
<organism evidence="6 7">
    <name type="scientific">Rhodofomes roseus</name>
    <dbReference type="NCBI Taxonomy" id="34475"/>
    <lineage>
        <taxon>Eukaryota</taxon>
        <taxon>Fungi</taxon>
        <taxon>Dikarya</taxon>
        <taxon>Basidiomycota</taxon>
        <taxon>Agaricomycotina</taxon>
        <taxon>Agaricomycetes</taxon>
        <taxon>Polyporales</taxon>
        <taxon>Rhodofomes</taxon>
    </lineage>
</organism>
<evidence type="ECO:0000259" key="5">
    <source>
        <dbReference type="PROSITE" id="PS50118"/>
    </source>
</evidence>
<name>A0A4Y9Z8B2_9APHY</name>
<dbReference type="GO" id="GO:0000978">
    <property type="term" value="F:RNA polymerase II cis-regulatory region sequence-specific DNA binding"/>
    <property type="evidence" value="ECO:0007669"/>
    <property type="project" value="TreeGrafter"/>
</dbReference>
<evidence type="ECO:0000313" key="6">
    <source>
        <dbReference type="EMBL" id="TFY70068.1"/>
    </source>
</evidence>
<feature type="region of interest" description="Disordered" evidence="4">
    <location>
        <begin position="361"/>
        <end position="413"/>
    </location>
</feature>
<evidence type="ECO:0000256" key="1">
    <source>
        <dbReference type="ARBA" id="ARBA00023125"/>
    </source>
</evidence>
<dbReference type="PANTHER" id="PTHR10270:SF161">
    <property type="entry name" value="SEX-DETERMINING REGION Y PROTEIN"/>
    <property type="match status" value="1"/>
</dbReference>
<keyword evidence="2" id="KW-0804">Transcription</keyword>
<dbReference type="InterPro" id="IPR050140">
    <property type="entry name" value="SRY-related_HMG-box_TF-like"/>
</dbReference>
<keyword evidence="3" id="KW-0539">Nucleus</keyword>
<gene>
    <name evidence="6" type="ORF">EVJ58_g1</name>
</gene>
<feature type="domain" description="HMG box" evidence="5">
    <location>
        <begin position="63"/>
        <end position="131"/>
    </location>
</feature>
<feature type="region of interest" description="Disordered" evidence="4">
    <location>
        <begin position="1"/>
        <end position="64"/>
    </location>
</feature>
<evidence type="ECO:0000256" key="2">
    <source>
        <dbReference type="ARBA" id="ARBA00023163"/>
    </source>
</evidence>
<dbReference type="Pfam" id="PF00505">
    <property type="entry name" value="HMG_box"/>
    <property type="match status" value="1"/>
</dbReference>
<dbReference type="Proteomes" id="UP000298390">
    <property type="component" value="Unassembled WGS sequence"/>
</dbReference>
<keyword evidence="1 3" id="KW-0238">DNA-binding</keyword>
<dbReference type="GO" id="GO:0001228">
    <property type="term" value="F:DNA-binding transcription activator activity, RNA polymerase II-specific"/>
    <property type="evidence" value="ECO:0007669"/>
    <property type="project" value="TreeGrafter"/>
</dbReference>
<feature type="compositionally biased region" description="Low complexity" evidence="4">
    <location>
        <begin position="41"/>
        <end position="53"/>
    </location>
</feature>
<dbReference type="STRING" id="34475.A0A4Y9Z8B2"/>